<feature type="chain" id="PRO_5003331310" description="C-type lysozyme inhibitor domain-containing protein" evidence="1">
    <location>
        <begin position="23"/>
        <end position="119"/>
    </location>
</feature>
<dbReference type="PROSITE" id="PS51257">
    <property type="entry name" value="PROKAR_LIPOPROTEIN"/>
    <property type="match status" value="1"/>
</dbReference>
<reference evidence="2 3" key="2">
    <citation type="journal article" date="2011" name="PLoS ONE">
        <title>The Cyst-Dividing Bacterium Ramlibacter tataouinensis TTB310 Genome Reveals a Well-Stocked Toolbox for Adaptation to a Desert Environment.</title>
        <authorList>
            <person name="De Luca G."/>
            <person name="Barakat M."/>
            <person name="Ortet P."/>
            <person name="Fochesato S."/>
            <person name="Jourlin-Castelli C."/>
            <person name="Ansaldi M."/>
            <person name="Py B."/>
            <person name="Fichant G."/>
            <person name="Coutinho P.M."/>
            <person name="Voulhoux R."/>
            <person name="Bastien O."/>
            <person name="Marechal E."/>
            <person name="Henrissat B."/>
            <person name="Quentin Y."/>
            <person name="Noirot P."/>
            <person name="Filloux A."/>
            <person name="Mejean V."/>
            <person name="Dubow M.S."/>
            <person name="Barras F."/>
            <person name="Barbe V."/>
            <person name="Weissenbach J."/>
            <person name="Mihalcescu I."/>
            <person name="Vermeglio A."/>
            <person name="Achouak W."/>
            <person name="Heulin T."/>
        </authorList>
    </citation>
    <scope>NUCLEOTIDE SEQUENCE [LARGE SCALE GENOMIC DNA]</scope>
    <source>
        <strain evidence="3">ATCC BAA-407 / DSM 14655 / LMG 21543 / TTB310</strain>
    </source>
</reference>
<evidence type="ECO:0000313" key="2">
    <source>
        <dbReference type="EMBL" id="AEG94817.1"/>
    </source>
</evidence>
<accession>F5Y249</accession>
<sequence>MAPGGRLTVRRAILACAAALLAAGCATPRPGEPPSEPPGIRYRCEQGFDFSVLFLDDSAVLDAGPRGQDFLLRDAGGTTPRHTVWSNPRMRAEFGLGAGEREALLHYPLQPLTVRCVRG</sequence>
<proteinExistence type="predicted"/>
<dbReference type="HOGENOM" id="CLU_2059479_0_0_4"/>
<evidence type="ECO:0000256" key="1">
    <source>
        <dbReference type="SAM" id="SignalP"/>
    </source>
</evidence>
<dbReference type="AlphaFoldDB" id="F5Y249"/>
<name>F5Y249_RAMTT</name>
<evidence type="ECO:0000313" key="3">
    <source>
        <dbReference type="Proteomes" id="UP000008385"/>
    </source>
</evidence>
<dbReference type="eggNOG" id="ENOG50343T7">
    <property type="taxonomic scope" value="Bacteria"/>
</dbReference>
<feature type="signal peptide" evidence="1">
    <location>
        <begin position="1"/>
        <end position="22"/>
    </location>
</feature>
<dbReference type="STRING" id="365046.Rta_37010"/>
<organism evidence="2 3">
    <name type="scientific">Ramlibacter tataouinensis (strain ATCC BAA-407 / DSM 14655 / LMG 21543 / TTB310)</name>
    <dbReference type="NCBI Taxonomy" id="365046"/>
    <lineage>
        <taxon>Bacteria</taxon>
        <taxon>Pseudomonadati</taxon>
        <taxon>Pseudomonadota</taxon>
        <taxon>Betaproteobacteria</taxon>
        <taxon>Burkholderiales</taxon>
        <taxon>Comamonadaceae</taxon>
        <taxon>Ramlibacter</taxon>
    </lineage>
</organism>
<keyword evidence="3" id="KW-1185">Reference proteome</keyword>
<dbReference type="KEGG" id="rta:Rta_37010"/>
<evidence type="ECO:0008006" key="4">
    <source>
        <dbReference type="Google" id="ProtNLM"/>
    </source>
</evidence>
<dbReference type="EMBL" id="CP000245">
    <property type="protein sequence ID" value="AEG94817.1"/>
    <property type="molecule type" value="Genomic_DNA"/>
</dbReference>
<protein>
    <recommendedName>
        <fullName evidence="4">C-type lysozyme inhibitor domain-containing protein</fullName>
    </recommendedName>
</protein>
<reference evidence="3" key="1">
    <citation type="submission" date="2006-01" db="EMBL/GenBank/DDBJ databases">
        <title>Genome of the cyst-dividing bacterium Ramlibacter tataouinensis.</title>
        <authorList>
            <person name="Barakat M."/>
            <person name="Ortet P."/>
            <person name="De Luca G."/>
            <person name="Jourlin-Castelli C."/>
            <person name="Ansaldi M."/>
            <person name="Py B."/>
            <person name="Fichant G."/>
            <person name="Coutinho P."/>
            <person name="Voulhoux R."/>
            <person name="Bastien O."/>
            <person name="Roy S."/>
            <person name="Marechal E."/>
            <person name="Henrissat B."/>
            <person name="Quentin Y."/>
            <person name="Noirot P."/>
            <person name="Filloux A."/>
            <person name="Mejean V."/>
            <person name="DuBow M."/>
            <person name="Barras F."/>
            <person name="Heulin T."/>
        </authorList>
    </citation>
    <scope>NUCLEOTIDE SEQUENCE [LARGE SCALE GENOMIC DNA]</scope>
    <source>
        <strain evidence="3">ATCC BAA-407 / DSM 14655 / LMG 21543 / TTB310</strain>
    </source>
</reference>
<gene>
    <name evidence="2" type="ordered locus">Rta_37010</name>
</gene>
<keyword evidence="1" id="KW-0732">Signal</keyword>
<dbReference type="PATRIC" id="fig|365046.3.peg.3792"/>
<dbReference type="Proteomes" id="UP000008385">
    <property type="component" value="Chromosome"/>
</dbReference>